<keyword evidence="1" id="KW-0732">Signal</keyword>
<dbReference type="InterPro" id="IPR013783">
    <property type="entry name" value="Ig-like_fold"/>
</dbReference>
<dbReference type="Proteomes" id="UP000245618">
    <property type="component" value="Unassembled WGS sequence"/>
</dbReference>
<dbReference type="RefSeq" id="WP_116760543.1">
    <property type="nucleotide sequence ID" value="NZ_QCZH01000002.1"/>
</dbReference>
<evidence type="ECO:0008006" key="4">
    <source>
        <dbReference type="Google" id="ProtNLM"/>
    </source>
</evidence>
<dbReference type="EMBL" id="QCZH01000002">
    <property type="protein sequence ID" value="PWA10857.1"/>
    <property type="molecule type" value="Genomic_DNA"/>
</dbReference>
<evidence type="ECO:0000256" key="1">
    <source>
        <dbReference type="SAM" id="SignalP"/>
    </source>
</evidence>
<dbReference type="Gene3D" id="2.60.40.10">
    <property type="entry name" value="Immunoglobulins"/>
    <property type="match status" value="1"/>
</dbReference>
<sequence length="775" mass="84511">MNGLKNILILLLYCYSTVATAQYITVDATKTAQELIKDVLVNSTCANVLNINGSGNNAVPIENSFAYFNSGGSNFPFSEGVVLSTSASKNAIGPYVSNRGGGGDTWLGDADLDQTLGINSVNATVLEFDFVPLTNYISFNYVFASNEYQSYFPCAFSDGFAFLIKENVSGSTYKNIAVLPGTTTPVSSENVHLITNTVVDANGISHPGCPAINESYFNGFNTAASPINYSGQTIKLNAQTDVIAGKTYHIKLVIADDKEEYYDSAVFLEAGSFTAKIDLGTDRSSTTSNPLCFGENFTIDTKLLASYKYEWYKDGTLISSAINPSYPVTEAGTYKVKVTLSPSTCTAEDEIKIEYAPQIVLSNTILAQCDDDGDGISIFDLTKADPILKNNDPKLVKVVYFNSLAEAQGEINPILNPSTYNNRTPNQVLHARVTNAFGCADYATLNLIISNNSIAIQNPIETCDLDAIQDGLTQFNLNTQITPQVINGLTNGLTVEYYLNQTDAIVQKNQLPNLFTNTIPNQQIIYARIVNGPDCFRITPETLVVNTFNPPNFQDDTFPLCDGSNLNLTIDSGYSSYSWSTGSTTNTANISAPGDYTVTVTNTNGCTKTKKFIVKPSGIGVITNATVTDFSGTDNSVLISYSGNGDYEFSLDNNFYQDNPLFTGLNAGTYNATIRDKNGCGISMSYKVYVLDYPRFFTPNNDGYNDTWKIKNLDLLPKSTIAILDRYGKLLKQLGSNSIGWNGTYNGRELPADDYWFIITFEDGKIIKGHFSLKR</sequence>
<proteinExistence type="predicted"/>
<organism evidence="2 3">
    <name type="scientific">Flavobacterium laiguense</name>
    <dbReference type="NCBI Taxonomy" id="2169409"/>
    <lineage>
        <taxon>Bacteria</taxon>
        <taxon>Pseudomonadati</taxon>
        <taxon>Bacteroidota</taxon>
        <taxon>Flavobacteriia</taxon>
        <taxon>Flavobacteriales</taxon>
        <taxon>Flavobacteriaceae</taxon>
        <taxon>Flavobacterium</taxon>
    </lineage>
</organism>
<dbReference type="OrthoDB" id="9765926at2"/>
<dbReference type="Pfam" id="PF13585">
    <property type="entry name" value="CHU_C"/>
    <property type="match status" value="1"/>
</dbReference>
<gene>
    <name evidence="2" type="ORF">DB891_03245</name>
</gene>
<dbReference type="AlphaFoldDB" id="A0A2U1K033"/>
<comment type="caution">
    <text evidence="2">The sequence shown here is derived from an EMBL/GenBank/DDBJ whole genome shotgun (WGS) entry which is preliminary data.</text>
</comment>
<feature type="signal peptide" evidence="1">
    <location>
        <begin position="1"/>
        <end position="21"/>
    </location>
</feature>
<keyword evidence="3" id="KW-1185">Reference proteome</keyword>
<dbReference type="InterPro" id="IPR049804">
    <property type="entry name" value="Choice_anch_L"/>
</dbReference>
<dbReference type="NCBIfam" id="NF038133">
    <property type="entry name" value="choice_anch_L"/>
    <property type="match status" value="1"/>
</dbReference>
<feature type="chain" id="PRO_5015482130" description="T9SS type B sorting domain-containing protein" evidence="1">
    <location>
        <begin position="22"/>
        <end position="775"/>
    </location>
</feature>
<dbReference type="NCBIfam" id="TIGR04131">
    <property type="entry name" value="Bac_Flav_CTERM"/>
    <property type="match status" value="1"/>
</dbReference>
<dbReference type="InterPro" id="IPR026341">
    <property type="entry name" value="T9SS_type_B"/>
</dbReference>
<reference evidence="2 3" key="1">
    <citation type="submission" date="2018-04" db="EMBL/GenBank/DDBJ databases">
        <title>Flavobacterium sp. nov., isolated from glacier ice.</title>
        <authorList>
            <person name="Liu Q."/>
            <person name="Xin Y.-H."/>
        </authorList>
    </citation>
    <scope>NUCLEOTIDE SEQUENCE [LARGE SCALE GENOMIC DNA]</scope>
    <source>
        <strain evidence="2 3">LB2P30</strain>
    </source>
</reference>
<protein>
    <recommendedName>
        <fullName evidence="4">T9SS type B sorting domain-containing protein</fullName>
    </recommendedName>
</protein>
<evidence type="ECO:0000313" key="2">
    <source>
        <dbReference type="EMBL" id="PWA10857.1"/>
    </source>
</evidence>
<name>A0A2U1K033_9FLAO</name>
<accession>A0A2U1K033</accession>
<evidence type="ECO:0000313" key="3">
    <source>
        <dbReference type="Proteomes" id="UP000245618"/>
    </source>
</evidence>